<evidence type="ECO:0008006" key="4">
    <source>
        <dbReference type="Google" id="ProtNLM"/>
    </source>
</evidence>
<accession>A0AAE0V0V7</accession>
<protein>
    <recommendedName>
        <fullName evidence="4">Reverse transcriptase domain-containing protein</fullName>
    </recommendedName>
</protein>
<evidence type="ECO:0000313" key="2">
    <source>
        <dbReference type="EMBL" id="KAK3529355.1"/>
    </source>
</evidence>
<dbReference type="EMBL" id="JAUCMX010000012">
    <property type="protein sequence ID" value="KAK3529355.1"/>
    <property type="molecule type" value="Genomic_DNA"/>
</dbReference>
<dbReference type="PANTHER" id="PTHR47510">
    <property type="entry name" value="REVERSE TRANSCRIPTASE DOMAIN-CONTAINING PROTEIN"/>
    <property type="match status" value="1"/>
</dbReference>
<organism evidence="2 3">
    <name type="scientific">Hemibagrus guttatus</name>
    <dbReference type="NCBI Taxonomy" id="175788"/>
    <lineage>
        <taxon>Eukaryota</taxon>
        <taxon>Metazoa</taxon>
        <taxon>Chordata</taxon>
        <taxon>Craniata</taxon>
        <taxon>Vertebrata</taxon>
        <taxon>Euteleostomi</taxon>
        <taxon>Actinopterygii</taxon>
        <taxon>Neopterygii</taxon>
        <taxon>Teleostei</taxon>
        <taxon>Ostariophysi</taxon>
        <taxon>Siluriformes</taxon>
        <taxon>Bagridae</taxon>
        <taxon>Hemibagrus</taxon>
    </lineage>
</organism>
<comment type="caution">
    <text evidence="2">The sequence shown here is derived from an EMBL/GenBank/DDBJ whole genome shotgun (WGS) entry which is preliminary data.</text>
</comment>
<evidence type="ECO:0000256" key="1">
    <source>
        <dbReference type="SAM" id="MobiDB-lite"/>
    </source>
</evidence>
<dbReference type="Proteomes" id="UP001274896">
    <property type="component" value="Unassembled WGS sequence"/>
</dbReference>
<reference evidence="2" key="1">
    <citation type="submission" date="2023-06" db="EMBL/GenBank/DDBJ databases">
        <title>Male Hemibagrus guttatus genome.</title>
        <authorList>
            <person name="Bian C."/>
        </authorList>
    </citation>
    <scope>NUCLEOTIDE SEQUENCE</scope>
    <source>
        <strain evidence="2">Male_cb2023</strain>
        <tissue evidence="2">Muscle</tissue>
    </source>
</reference>
<proteinExistence type="predicted"/>
<sequence>MFREAATNGDTTDLEECTSSVTSYINKCIDDVTISKSITTRSNQKPWMTAKVCALLKSRASAFRARDKDAPRTAWAKLSQAIREAKPTHSQRIHSHFQSSGDTRRMWQGIQSITNYRPAPPACDSDASFPDALNSFYTRFEAQNDVTARKTIPPQRTRGTIESILSSCTTAWFGNCTVSDRKTLQRIVRSAEKVIGVSLPFIMDIYSTRCIRKANSIVDNPTPLKYTLHPPAIWKESNLGFSSNLRAEYSLLIISNIVIYHHHDLLVWNAVVVHDLKAYDRVPREELWYCMRKSGVAEKNVRVVQDMYERSRTVVKCAVVMDQLSEEVRQESPWTMMFADDIVICSESREQVEENLERHFQTSTGMSSGPTAFSSSSKPS</sequence>
<feature type="compositionally biased region" description="Polar residues" evidence="1">
    <location>
        <begin position="361"/>
        <end position="380"/>
    </location>
</feature>
<gene>
    <name evidence="2" type="ORF">QTP70_029327</name>
</gene>
<dbReference type="AlphaFoldDB" id="A0AAE0V0V7"/>
<keyword evidence="3" id="KW-1185">Reference proteome</keyword>
<name>A0AAE0V0V7_9TELE</name>
<evidence type="ECO:0000313" key="3">
    <source>
        <dbReference type="Proteomes" id="UP001274896"/>
    </source>
</evidence>
<dbReference type="PANTHER" id="PTHR47510:SF3">
    <property type="entry name" value="ENDO_EXONUCLEASE_PHOSPHATASE DOMAIN-CONTAINING PROTEIN"/>
    <property type="match status" value="1"/>
</dbReference>
<feature type="region of interest" description="Disordered" evidence="1">
    <location>
        <begin position="356"/>
        <end position="380"/>
    </location>
</feature>